<evidence type="ECO:0000313" key="1">
    <source>
        <dbReference type="EMBL" id="NYG55910.1"/>
    </source>
</evidence>
<reference evidence="1 2" key="1">
    <citation type="submission" date="2020-07" db="EMBL/GenBank/DDBJ databases">
        <title>Sequencing the genomes of 1000 actinobacteria strains.</title>
        <authorList>
            <person name="Klenk H.-P."/>
        </authorList>
    </citation>
    <scope>NUCLEOTIDE SEQUENCE [LARGE SCALE GENOMIC DNA]</scope>
    <source>
        <strain evidence="1 2">DSM 24552</strain>
    </source>
</reference>
<dbReference type="RefSeq" id="WP_179518269.1">
    <property type="nucleotide sequence ID" value="NZ_JACCAC010000001.1"/>
</dbReference>
<proteinExistence type="predicted"/>
<evidence type="ECO:0000313" key="2">
    <source>
        <dbReference type="Proteomes" id="UP000544110"/>
    </source>
</evidence>
<accession>A0A7Y9RXT9</accession>
<keyword evidence="2" id="KW-1185">Reference proteome</keyword>
<dbReference type="Proteomes" id="UP000544110">
    <property type="component" value="Unassembled WGS sequence"/>
</dbReference>
<organism evidence="1 2">
    <name type="scientific">Nocardioides perillae</name>
    <dbReference type="NCBI Taxonomy" id="1119534"/>
    <lineage>
        <taxon>Bacteria</taxon>
        <taxon>Bacillati</taxon>
        <taxon>Actinomycetota</taxon>
        <taxon>Actinomycetes</taxon>
        <taxon>Propionibacteriales</taxon>
        <taxon>Nocardioidaceae</taxon>
        <taxon>Nocardioides</taxon>
    </lineage>
</organism>
<comment type="caution">
    <text evidence="1">The sequence shown here is derived from an EMBL/GenBank/DDBJ whole genome shotgun (WGS) entry which is preliminary data.</text>
</comment>
<protein>
    <submittedName>
        <fullName evidence="1">Uncharacterized protein YpuA (DUF1002 family)</fullName>
    </submittedName>
</protein>
<name>A0A7Y9RXT9_9ACTN</name>
<gene>
    <name evidence="1" type="ORF">BJ989_002214</name>
</gene>
<dbReference type="AlphaFoldDB" id="A0A7Y9RXT9"/>
<dbReference type="EMBL" id="JACCAC010000001">
    <property type="protein sequence ID" value="NYG55910.1"/>
    <property type="molecule type" value="Genomic_DNA"/>
</dbReference>
<sequence length="71" mass="7958">MSEMSDEKMQAVQRVVEHVESWEYSAEDDTIEKRLREGLSEAGVELEESQVQQLVEAISGEGPVHADRVLG</sequence>